<organism evidence="2 3">
    <name type="scientific">Frondihabitans peucedani</name>
    <dbReference type="NCBI Taxonomy" id="598626"/>
    <lineage>
        <taxon>Bacteria</taxon>
        <taxon>Bacillati</taxon>
        <taxon>Actinomycetota</taxon>
        <taxon>Actinomycetes</taxon>
        <taxon>Micrococcales</taxon>
        <taxon>Microbacteriaceae</taxon>
        <taxon>Frondihabitans</taxon>
    </lineage>
</organism>
<dbReference type="InterPro" id="IPR036388">
    <property type="entry name" value="WH-like_DNA-bd_sf"/>
</dbReference>
<gene>
    <name evidence="2" type="ORF">GCM10022256_31350</name>
</gene>
<dbReference type="InterPro" id="IPR009057">
    <property type="entry name" value="Homeodomain-like_sf"/>
</dbReference>
<dbReference type="PROSITE" id="PS51071">
    <property type="entry name" value="HTH_RPIR"/>
    <property type="match status" value="1"/>
</dbReference>
<reference evidence="3" key="1">
    <citation type="journal article" date="2019" name="Int. J. Syst. Evol. Microbiol.">
        <title>The Global Catalogue of Microorganisms (GCM) 10K type strain sequencing project: providing services to taxonomists for standard genome sequencing and annotation.</title>
        <authorList>
            <consortium name="The Broad Institute Genomics Platform"/>
            <consortium name="The Broad Institute Genome Sequencing Center for Infectious Disease"/>
            <person name="Wu L."/>
            <person name="Ma J."/>
        </authorList>
    </citation>
    <scope>NUCLEOTIDE SEQUENCE [LARGE SCALE GENOMIC DNA]</scope>
    <source>
        <strain evidence="3">JCM 17442</strain>
    </source>
</reference>
<protein>
    <submittedName>
        <fullName evidence="2">MurR/RpiR family transcriptional regulator</fullName>
    </submittedName>
</protein>
<evidence type="ECO:0000313" key="3">
    <source>
        <dbReference type="Proteomes" id="UP001501594"/>
    </source>
</evidence>
<name>A0ABP8E5P6_9MICO</name>
<proteinExistence type="predicted"/>
<dbReference type="Pfam" id="PF01418">
    <property type="entry name" value="HTH_6"/>
    <property type="match status" value="1"/>
</dbReference>
<dbReference type="Proteomes" id="UP001501594">
    <property type="component" value="Unassembled WGS sequence"/>
</dbReference>
<feature type="domain" description="HTH rpiR-type" evidence="1">
    <location>
        <begin position="7"/>
        <end position="83"/>
    </location>
</feature>
<dbReference type="PANTHER" id="PTHR30514:SF18">
    <property type="entry name" value="RPIR-FAMILY TRANSCRIPTIONAL REGULATOR"/>
    <property type="match status" value="1"/>
</dbReference>
<dbReference type="RefSeq" id="WP_344797871.1">
    <property type="nucleotide sequence ID" value="NZ_BAABAU010000004.1"/>
</dbReference>
<accession>A0ABP8E5P6</accession>
<evidence type="ECO:0000313" key="2">
    <source>
        <dbReference type="EMBL" id="GAA4267523.1"/>
    </source>
</evidence>
<dbReference type="SUPFAM" id="SSF46689">
    <property type="entry name" value="Homeodomain-like"/>
    <property type="match status" value="1"/>
</dbReference>
<dbReference type="PANTHER" id="PTHR30514">
    <property type="entry name" value="GLUCOKINASE"/>
    <property type="match status" value="1"/>
</dbReference>
<dbReference type="InterPro" id="IPR000281">
    <property type="entry name" value="HTH_RpiR"/>
</dbReference>
<dbReference type="Gene3D" id="3.40.50.10490">
    <property type="entry name" value="Glucose-6-phosphate isomerase like protein, domain 1"/>
    <property type="match status" value="1"/>
</dbReference>
<dbReference type="EMBL" id="BAABAU010000004">
    <property type="protein sequence ID" value="GAA4267523.1"/>
    <property type="molecule type" value="Genomic_DNA"/>
</dbReference>
<sequence>MTASTGGDIRTRIDSGYGELRPQEQRAADFILDHLDDLAVYSATEIATASGVSKATVSRLFRRLGFADAQDVREHARSLRRRGVPVGPTSAASGGLAQHLAVERANLDALLAGLGDGRLEEAAALVAAAREVVVIGFRNSYPVALHLRQQLAQARPDVRIAPAPGQSVGEKLAGLGPRDAVVLVGFRRRPAGFAGVLASLEAQDVPVVLVVDPAARLPSADSTRVLVCPVDSVAAFDSYAAAMSLANLLAAAVLAVAPGAGRARIGGITALYSELGELE</sequence>
<keyword evidence="3" id="KW-1185">Reference proteome</keyword>
<comment type="caution">
    <text evidence="2">The sequence shown here is derived from an EMBL/GenBank/DDBJ whole genome shotgun (WGS) entry which is preliminary data.</text>
</comment>
<dbReference type="InterPro" id="IPR047640">
    <property type="entry name" value="RpiR-like"/>
</dbReference>
<dbReference type="InterPro" id="IPR046348">
    <property type="entry name" value="SIS_dom_sf"/>
</dbReference>
<dbReference type="SUPFAM" id="SSF53697">
    <property type="entry name" value="SIS domain"/>
    <property type="match status" value="1"/>
</dbReference>
<dbReference type="Gene3D" id="1.10.10.10">
    <property type="entry name" value="Winged helix-like DNA-binding domain superfamily/Winged helix DNA-binding domain"/>
    <property type="match status" value="1"/>
</dbReference>
<evidence type="ECO:0000259" key="1">
    <source>
        <dbReference type="PROSITE" id="PS51071"/>
    </source>
</evidence>